<accession>A0A8H3B5J8</accession>
<dbReference type="GO" id="GO:0005576">
    <property type="term" value="C:extracellular region"/>
    <property type="evidence" value="ECO:0007669"/>
    <property type="project" value="InterPro"/>
</dbReference>
<dbReference type="Gene3D" id="2.10.10.20">
    <property type="entry name" value="Carbohydrate-binding module superfamily 5/12"/>
    <property type="match status" value="1"/>
</dbReference>
<dbReference type="GO" id="GO:0004553">
    <property type="term" value="F:hydrolase activity, hydrolyzing O-glycosyl compounds"/>
    <property type="evidence" value="ECO:0007669"/>
    <property type="project" value="InterPro"/>
</dbReference>
<dbReference type="AlphaFoldDB" id="A0A8H3B5J8"/>
<dbReference type="GO" id="GO:0030246">
    <property type="term" value="F:carbohydrate binding"/>
    <property type="evidence" value="ECO:0007669"/>
    <property type="project" value="InterPro"/>
</dbReference>
<dbReference type="InterPro" id="IPR036573">
    <property type="entry name" value="CBM_sf_5/12"/>
</dbReference>
<evidence type="ECO:0000259" key="3">
    <source>
        <dbReference type="Pfam" id="PF02839"/>
    </source>
</evidence>
<evidence type="ECO:0000313" key="4">
    <source>
        <dbReference type="EMBL" id="CAE6448293.1"/>
    </source>
</evidence>
<dbReference type="InterPro" id="IPR006616">
    <property type="entry name" value="DM9_repeat"/>
</dbReference>
<name>A0A8H3B5J8_9AGAM</name>
<proteinExistence type="predicted"/>
<keyword evidence="1" id="KW-0378">Hydrolase</keyword>
<dbReference type="EMBL" id="CAJMWQ010001369">
    <property type="protein sequence ID" value="CAE6448293.1"/>
    <property type="molecule type" value="Genomic_DNA"/>
</dbReference>
<dbReference type="Pfam" id="PF02839">
    <property type="entry name" value="CBM_5_12"/>
    <property type="match status" value="1"/>
</dbReference>
<dbReference type="Proteomes" id="UP000663826">
    <property type="component" value="Unassembled WGS sequence"/>
</dbReference>
<dbReference type="InterPro" id="IPR003610">
    <property type="entry name" value="CBM5/12"/>
</dbReference>
<organism evidence="4 5">
    <name type="scientific">Rhizoctonia solani</name>
    <dbReference type="NCBI Taxonomy" id="456999"/>
    <lineage>
        <taxon>Eukaryota</taxon>
        <taxon>Fungi</taxon>
        <taxon>Dikarya</taxon>
        <taxon>Basidiomycota</taxon>
        <taxon>Agaricomycotina</taxon>
        <taxon>Agaricomycetes</taxon>
        <taxon>Cantharellales</taxon>
        <taxon>Ceratobasidiaceae</taxon>
        <taxon>Rhizoctonia</taxon>
    </lineage>
</organism>
<dbReference type="PANTHER" id="PTHR31649:SF1">
    <property type="entry name" value="FARNESOIC ACID O-METHYL TRANSFERASE DOMAIN-CONTAINING PROTEIN"/>
    <property type="match status" value="1"/>
</dbReference>
<comment type="caution">
    <text evidence="4">The sequence shown here is derived from an EMBL/GenBank/DDBJ whole genome shotgun (WGS) entry which is preliminary data.</text>
</comment>
<evidence type="ECO:0000313" key="5">
    <source>
        <dbReference type="Proteomes" id="UP000663826"/>
    </source>
</evidence>
<feature type="domain" description="Chitin-binding type-3" evidence="3">
    <location>
        <begin position="82"/>
        <end position="122"/>
    </location>
</feature>
<evidence type="ECO:0000256" key="2">
    <source>
        <dbReference type="SAM" id="MobiDB-lite"/>
    </source>
</evidence>
<reference evidence="4" key="1">
    <citation type="submission" date="2021-01" db="EMBL/GenBank/DDBJ databases">
        <authorList>
            <person name="Kaushik A."/>
        </authorList>
    </citation>
    <scope>NUCLEOTIDE SEQUENCE</scope>
    <source>
        <strain evidence="4">AG1-1B</strain>
    </source>
</reference>
<dbReference type="SUPFAM" id="SSF51055">
    <property type="entry name" value="Carbohydrate binding domain"/>
    <property type="match status" value="1"/>
</dbReference>
<dbReference type="PANTHER" id="PTHR31649">
    <property type="entry name" value="AGAP009604-PA"/>
    <property type="match status" value="1"/>
</dbReference>
<dbReference type="Pfam" id="PF11901">
    <property type="entry name" value="DM9"/>
    <property type="match status" value="1"/>
</dbReference>
<evidence type="ECO:0000256" key="1">
    <source>
        <dbReference type="ARBA" id="ARBA00022801"/>
    </source>
</evidence>
<dbReference type="CDD" id="cd12214">
    <property type="entry name" value="ChiA1_BD"/>
    <property type="match status" value="1"/>
</dbReference>
<feature type="compositionally biased region" description="Basic and acidic residues" evidence="2">
    <location>
        <begin position="145"/>
        <end position="162"/>
    </location>
</feature>
<gene>
    <name evidence="4" type="ORF">RDB_LOCUS76532</name>
</gene>
<protein>
    <recommendedName>
        <fullName evidence="3">Chitin-binding type-3 domain-containing protein</fullName>
    </recommendedName>
</protein>
<feature type="region of interest" description="Disordered" evidence="2">
    <location>
        <begin position="125"/>
        <end position="162"/>
    </location>
</feature>
<sequence>MLPSAVVDFSLTARDFLIGYVTCCVPNTASVYHTHPIAETGLTPEFDLAPPQSCYSYKQNGISRSCSRRPALLTDLEQVNSWQPGTDYNIGDVVEFQGVQYRLIQPHFSQGDWTPAVTPALWGREYGTAPTQPQQSYEQPPQEQRPWDQHDQTKVEFGEEEKSKNWYDLDPERRKQLEIGGGLLAGAALLGGGFLAYKKHKENEEDKKALAWGLQNWLTDAQRRAQHFHQGGNNGQPTWVLTKGNRIPPGAFVAGQESDGTPLYFGRTFFEGGVHPGKVSPNFQKGCIIGYDNDEIEVEDYEILIASPQSVRWSEARGTMDAQYLGGRPVEGGREQSGPLYLVQAPYKEGTHPGKTGPHLRGADITYGGKEKIVDTYRVLVYNY</sequence>
<dbReference type="GO" id="GO:0005975">
    <property type="term" value="P:carbohydrate metabolic process"/>
    <property type="evidence" value="ECO:0007669"/>
    <property type="project" value="InterPro"/>
</dbReference>
<feature type="compositionally biased region" description="Low complexity" evidence="2">
    <location>
        <begin position="130"/>
        <end position="144"/>
    </location>
</feature>
<dbReference type="SMART" id="SM00696">
    <property type="entry name" value="DM9"/>
    <property type="match status" value="1"/>
</dbReference>